<dbReference type="Gene3D" id="3.30.479.10">
    <property type="entry name" value="6-pyruvoyl tetrahydropterin synthase/QueD"/>
    <property type="match status" value="1"/>
</dbReference>
<dbReference type="InterPro" id="IPR038418">
    <property type="entry name" value="6-PTP_synth/QueD_sf"/>
</dbReference>
<sequence>MAGYQVSILRRYSFEAAHRLSWHPGKCRALHGHRYVMEVEATGPVDERGVVADFAELDAQVEQHVLARLDHSYLNDLLNNPTAELTACMIGDWLSEAAVPWTMLRLWETERGSVVLRRPS</sequence>
<name>A0ABQ0SA47_9PSEU</name>
<proteinExistence type="inferred from homology"/>
<evidence type="ECO:0000256" key="1">
    <source>
        <dbReference type="ARBA" id="ARBA00005061"/>
    </source>
</evidence>
<evidence type="ECO:0000313" key="9">
    <source>
        <dbReference type="EMBL" id="GEC29787.1"/>
    </source>
</evidence>
<dbReference type="SUPFAM" id="SSF55620">
    <property type="entry name" value="Tetrahydrobiopterin biosynthesis enzymes-like"/>
    <property type="match status" value="1"/>
</dbReference>
<keyword evidence="5 8" id="KW-0862">Zinc</keyword>
<evidence type="ECO:0000256" key="6">
    <source>
        <dbReference type="ARBA" id="ARBA00023239"/>
    </source>
</evidence>
<dbReference type="PANTHER" id="PTHR12589">
    <property type="entry name" value="PYRUVOYL TETRAHYDROBIOPTERIN SYNTHASE"/>
    <property type="match status" value="1"/>
</dbReference>
<protein>
    <recommendedName>
        <fullName evidence="3 8">6-carboxy-5,6,7,8-tetrahydropterin synthase</fullName>
        <ecNumber evidence="8">4.-.-.-</ecNumber>
    </recommendedName>
</protein>
<dbReference type="InterPro" id="IPR007115">
    <property type="entry name" value="6-PTP_synth/QueD"/>
</dbReference>
<evidence type="ECO:0000256" key="4">
    <source>
        <dbReference type="ARBA" id="ARBA00022723"/>
    </source>
</evidence>
<dbReference type="RefSeq" id="WP_085916908.1">
    <property type="nucleotide sequence ID" value="NZ_BJNH01000175.1"/>
</dbReference>
<evidence type="ECO:0000256" key="7">
    <source>
        <dbReference type="ARBA" id="ARBA00048807"/>
    </source>
</evidence>
<keyword evidence="8" id="KW-0671">Queuosine biosynthesis</keyword>
<evidence type="ECO:0000256" key="5">
    <source>
        <dbReference type="ARBA" id="ARBA00022833"/>
    </source>
</evidence>
<dbReference type="PIRSF" id="PIRSF006113">
    <property type="entry name" value="PTP_synth"/>
    <property type="match status" value="1"/>
</dbReference>
<keyword evidence="4 8" id="KW-0479">Metal-binding</keyword>
<comment type="caution">
    <text evidence="9">The sequence shown here is derived from an EMBL/GenBank/DDBJ whole genome shotgun (WGS) entry which is preliminary data.</text>
</comment>
<evidence type="ECO:0000313" key="10">
    <source>
        <dbReference type="Proteomes" id="UP000320693"/>
    </source>
</evidence>
<dbReference type="EMBL" id="BJNH01000175">
    <property type="protein sequence ID" value="GEC29787.1"/>
    <property type="molecule type" value="Genomic_DNA"/>
</dbReference>
<dbReference type="EC" id="4.-.-.-" evidence="8"/>
<evidence type="ECO:0000256" key="2">
    <source>
        <dbReference type="ARBA" id="ARBA00008900"/>
    </source>
</evidence>
<dbReference type="PANTHER" id="PTHR12589:SF7">
    <property type="entry name" value="6-PYRUVOYL TETRAHYDROBIOPTERIN SYNTHASE"/>
    <property type="match status" value="1"/>
</dbReference>
<evidence type="ECO:0000256" key="3">
    <source>
        <dbReference type="ARBA" id="ARBA00018141"/>
    </source>
</evidence>
<comment type="catalytic activity">
    <reaction evidence="7 8">
        <text>7,8-dihydroneopterin 3'-triphosphate + H2O = 6-carboxy-5,6,7,8-tetrahydropterin + triphosphate + acetaldehyde + 2 H(+)</text>
        <dbReference type="Rhea" id="RHEA:27966"/>
        <dbReference type="ChEBI" id="CHEBI:15343"/>
        <dbReference type="ChEBI" id="CHEBI:15377"/>
        <dbReference type="ChEBI" id="CHEBI:15378"/>
        <dbReference type="ChEBI" id="CHEBI:18036"/>
        <dbReference type="ChEBI" id="CHEBI:58462"/>
        <dbReference type="ChEBI" id="CHEBI:61032"/>
        <dbReference type="EC" id="4.1.2.50"/>
    </reaction>
</comment>
<organism evidence="9 10">
    <name type="scientific">Pseudonocardia saturnea</name>
    <dbReference type="NCBI Taxonomy" id="33909"/>
    <lineage>
        <taxon>Bacteria</taxon>
        <taxon>Bacillati</taxon>
        <taxon>Actinomycetota</taxon>
        <taxon>Actinomycetes</taxon>
        <taxon>Pseudonocardiales</taxon>
        <taxon>Pseudonocardiaceae</taxon>
        <taxon>Pseudonocardia</taxon>
    </lineage>
</organism>
<accession>A0ABQ0SA47</accession>
<gene>
    <name evidence="9" type="ORF">PSA01_68160</name>
</gene>
<comment type="similarity">
    <text evidence="2 8">Belongs to the PTPS family. QueD subfamily.</text>
</comment>
<comment type="pathway">
    <text evidence="1 8">Purine metabolism; 7-cyano-7-deazaguanine biosynthesis.</text>
</comment>
<keyword evidence="6 8" id="KW-0456">Lyase</keyword>
<comment type="cofactor">
    <cofactor evidence="8">
        <name>Zn(2+)</name>
        <dbReference type="ChEBI" id="CHEBI:29105"/>
    </cofactor>
    <text evidence="8">Binds 1 zinc ion per subunit.</text>
</comment>
<dbReference type="Pfam" id="PF01242">
    <property type="entry name" value="PTPS"/>
    <property type="match status" value="1"/>
</dbReference>
<dbReference type="Proteomes" id="UP000320693">
    <property type="component" value="Unassembled WGS sequence"/>
</dbReference>
<keyword evidence="10" id="KW-1185">Reference proteome</keyword>
<reference evidence="9 10" key="1">
    <citation type="submission" date="2019-06" db="EMBL/GenBank/DDBJ databases">
        <title>Whole genome shotgun sequence of Pseudonocardia saturnea NBRC 14499.</title>
        <authorList>
            <person name="Hosoyama A."/>
            <person name="Uohara A."/>
            <person name="Ohji S."/>
            <person name="Ichikawa N."/>
        </authorList>
    </citation>
    <scope>NUCLEOTIDE SEQUENCE [LARGE SCALE GENOMIC DNA]</scope>
    <source>
        <strain evidence="9 10">NBRC 14499</strain>
    </source>
</reference>
<evidence type="ECO:0000256" key="8">
    <source>
        <dbReference type="PIRNR" id="PIRNR006113"/>
    </source>
</evidence>